<dbReference type="AlphaFoldDB" id="A0A151Z7I4"/>
<evidence type="ECO:0000313" key="11">
    <source>
        <dbReference type="EMBL" id="KYQ89926.1"/>
    </source>
</evidence>
<feature type="binding site" evidence="6">
    <location>
        <position position="31"/>
    </location>
    <ligand>
        <name>ATP</name>
        <dbReference type="ChEBI" id="CHEBI:30616"/>
    </ligand>
</feature>
<keyword evidence="5 6" id="KW-0539">Nucleus</keyword>
<keyword evidence="4 6" id="KW-0067">ATP-binding</keyword>
<evidence type="ECO:0000313" key="12">
    <source>
        <dbReference type="Proteomes" id="UP000076078"/>
    </source>
</evidence>
<feature type="domain" description="Clp1 P-loop" evidence="10">
    <location>
        <begin position="129"/>
        <end position="316"/>
    </location>
</feature>
<dbReference type="OrthoDB" id="258143at2759"/>
<name>A0A151Z7I4_TIELA</name>
<comment type="similarity">
    <text evidence="6">Belongs to the Clp1 family. Clp1 subfamily.</text>
</comment>
<comment type="function">
    <text evidence="6">Required for endonucleolytic cleavage during polyadenylation-dependent pre-mRNA 3'-end formation.</text>
</comment>
<protein>
    <recommendedName>
        <fullName evidence="6">Protein CLP1 homolog</fullName>
    </recommendedName>
</protein>
<evidence type="ECO:0000256" key="3">
    <source>
        <dbReference type="ARBA" id="ARBA00022741"/>
    </source>
</evidence>
<organism evidence="11 12">
    <name type="scientific">Tieghemostelium lacteum</name>
    <name type="common">Slime mold</name>
    <name type="synonym">Dictyostelium lacteum</name>
    <dbReference type="NCBI Taxonomy" id="361077"/>
    <lineage>
        <taxon>Eukaryota</taxon>
        <taxon>Amoebozoa</taxon>
        <taxon>Evosea</taxon>
        <taxon>Eumycetozoa</taxon>
        <taxon>Dictyostelia</taxon>
        <taxon>Dictyosteliales</taxon>
        <taxon>Raperosteliaceae</taxon>
        <taxon>Tieghemostelium</taxon>
    </lineage>
</organism>
<dbReference type="FunFam" id="2.40.30.330:FF:000002">
    <property type="entry name" value="Protein CLP1 homolog"/>
    <property type="match status" value="1"/>
</dbReference>
<gene>
    <name evidence="11" type="ORF">DLAC_08495</name>
</gene>
<dbReference type="InterPro" id="IPR028606">
    <property type="entry name" value="Clp1"/>
</dbReference>
<dbReference type="HAMAP" id="MF_03035">
    <property type="entry name" value="Clp1"/>
    <property type="match status" value="1"/>
</dbReference>
<dbReference type="FunCoup" id="A0A151Z7I4">
    <property type="interactions" value="607"/>
</dbReference>
<dbReference type="Pfam" id="PF16573">
    <property type="entry name" value="CLP1_N"/>
    <property type="match status" value="1"/>
</dbReference>
<dbReference type="Gene3D" id="3.40.50.300">
    <property type="entry name" value="P-loop containing nucleotide triphosphate hydrolases"/>
    <property type="match status" value="1"/>
</dbReference>
<feature type="domain" description="Clp1 N-terminal" evidence="9">
    <location>
        <begin position="25"/>
        <end position="113"/>
    </location>
</feature>
<feature type="coiled-coil region" evidence="7">
    <location>
        <begin position="1"/>
        <end position="29"/>
    </location>
</feature>
<feature type="binding site" evidence="6">
    <location>
        <begin position="132"/>
        <end position="137"/>
    </location>
    <ligand>
        <name>ATP</name>
        <dbReference type="ChEBI" id="CHEBI:30616"/>
    </ligand>
</feature>
<dbReference type="GO" id="GO:0051731">
    <property type="term" value="F:polynucleotide 5'-hydroxyl-kinase activity"/>
    <property type="evidence" value="ECO:0007669"/>
    <property type="project" value="InterPro"/>
</dbReference>
<keyword evidence="3 6" id="KW-0547">Nucleotide-binding</keyword>
<evidence type="ECO:0000256" key="4">
    <source>
        <dbReference type="ARBA" id="ARBA00022840"/>
    </source>
</evidence>
<keyword evidence="7" id="KW-0175">Coiled coil</keyword>
<dbReference type="SUPFAM" id="SSF52540">
    <property type="entry name" value="P-loop containing nucleoside triphosphate hydrolases"/>
    <property type="match status" value="1"/>
</dbReference>
<dbReference type="InterPro" id="IPR038239">
    <property type="entry name" value="Clp1_N_sf"/>
</dbReference>
<sequence>MEQQQNQTQQQQQQQQNKIENQIYELKKQQELRFEVEFDVKGTIKLIEGSAEYFGTELSLGKTYKVTSSKGAIFTWSGCKIEVSGNVVSYIGQETPMLLYAGIHKIIDDKRTEILDKPSESGPRVIIVGPTDAGKSSLSKMLMGYSCREGYQPVFVDLDPGQGSITLPGTICASLIDKPIDIEEGLSNSVPFVLYYGHTSLDVNPSLFKAMIASLASNVERRLETSEIARASGFIVNTCGWIDGLGYQILLDSIQTLKANIIVVMDNEKLYSDLANQFSSGGVVVKKLPKSGGVFLRSPVFRKKTRMSKIREYFYGINGDLCPHNVVIEFKDVVIYRTGGGPQAPMSALPIGTQSQIDPLQLSEVSPNPDIIHSILAISYTKQPQNILKSNVAGFLYVTEVNMETKKITALAPCSGPIPSKYLLLGTLKWLE</sequence>
<evidence type="ECO:0000259" key="9">
    <source>
        <dbReference type="Pfam" id="PF16573"/>
    </source>
</evidence>
<evidence type="ECO:0000259" key="10">
    <source>
        <dbReference type="Pfam" id="PF16575"/>
    </source>
</evidence>
<dbReference type="GO" id="GO:0006388">
    <property type="term" value="P:tRNA splicing, via endonucleolytic cleavage and ligation"/>
    <property type="evidence" value="ECO:0007669"/>
    <property type="project" value="TreeGrafter"/>
</dbReference>
<dbReference type="InterPro" id="IPR032319">
    <property type="entry name" value="CLP1_P"/>
</dbReference>
<dbReference type="STRING" id="361077.A0A151Z7I4"/>
<dbReference type="InterPro" id="IPR038238">
    <property type="entry name" value="Clp1_C_sf"/>
</dbReference>
<dbReference type="InterPro" id="IPR045116">
    <property type="entry name" value="Clp1/Grc3"/>
</dbReference>
<feature type="binding site" evidence="6">
    <location>
        <position position="70"/>
    </location>
    <ligand>
        <name>ATP</name>
        <dbReference type="ChEBI" id="CHEBI:30616"/>
    </ligand>
</feature>
<keyword evidence="12" id="KW-1185">Reference proteome</keyword>
<dbReference type="InterPro" id="IPR032324">
    <property type="entry name" value="Clp1_N"/>
</dbReference>
<proteinExistence type="inferred from homology"/>
<dbReference type="PANTHER" id="PTHR12755">
    <property type="entry name" value="CLEAVAGE/POLYADENYLATION FACTOR IA SUBUNIT CLP1P"/>
    <property type="match status" value="1"/>
</dbReference>
<evidence type="ECO:0000256" key="6">
    <source>
        <dbReference type="HAMAP-Rule" id="MF_03035"/>
    </source>
</evidence>
<dbReference type="FunFam" id="2.60.120.1030:FF:000001">
    <property type="entry name" value="Protein CLP1 homolog 5"/>
    <property type="match status" value="1"/>
</dbReference>
<accession>A0A151Z7I4</accession>
<dbReference type="GO" id="GO:0005524">
    <property type="term" value="F:ATP binding"/>
    <property type="evidence" value="ECO:0007669"/>
    <property type="project" value="UniProtKB-UniRule"/>
</dbReference>
<evidence type="ECO:0000259" key="8">
    <source>
        <dbReference type="Pfam" id="PF06807"/>
    </source>
</evidence>
<dbReference type="InterPro" id="IPR027417">
    <property type="entry name" value="P-loop_NTPase"/>
</dbReference>
<dbReference type="EMBL" id="LODT01000037">
    <property type="protein sequence ID" value="KYQ89926.1"/>
    <property type="molecule type" value="Genomic_DNA"/>
</dbReference>
<dbReference type="Proteomes" id="UP000076078">
    <property type="component" value="Unassembled WGS sequence"/>
</dbReference>
<reference evidence="11 12" key="1">
    <citation type="submission" date="2015-12" db="EMBL/GenBank/DDBJ databases">
        <title>Dictyostelia acquired genes for synthesis and detection of signals that induce cell-type specialization by lateral gene transfer from prokaryotes.</title>
        <authorList>
            <person name="Gloeckner G."/>
            <person name="Schaap P."/>
        </authorList>
    </citation>
    <scope>NUCLEOTIDE SEQUENCE [LARGE SCALE GENOMIC DNA]</scope>
    <source>
        <strain evidence="11 12">TK</strain>
    </source>
</reference>
<dbReference type="Pfam" id="PF06807">
    <property type="entry name" value="Clp1"/>
    <property type="match status" value="1"/>
</dbReference>
<dbReference type="OMA" id="VQYVNCH"/>
<dbReference type="PANTHER" id="PTHR12755:SF6">
    <property type="entry name" value="POLYRIBONUCLEOTIDE 5'-HYDROXYL-KINASE CLP1"/>
    <property type="match status" value="1"/>
</dbReference>
<feature type="domain" description="Clp1 C-terminal" evidence="8">
    <location>
        <begin position="321"/>
        <end position="432"/>
    </location>
</feature>
<dbReference type="InParanoid" id="A0A151Z7I4"/>
<comment type="subcellular location">
    <subcellularLocation>
        <location evidence="1 6">Nucleus</location>
    </subcellularLocation>
</comment>
<dbReference type="Gene3D" id="2.40.30.330">
    <property type="entry name" value="Pre-mRNA cleavage complex subunit Clp1, C-terminal domain"/>
    <property type="match status" value="1"/>
</dbReference>
<comment type="caution">
    <text evidence="11">The sequence shown here is derived from an EMBL/GenBank/DDBJ whole genome shotgun (WGS) entry which is preliminary data.</text>
</comment>
<dbReference type="InterPro" id="IPR010655">
    <property type="entry name" value="Clp1_C"/>
</dbReference>
<evidence type="ECO:0000256" key="7">
    <source>
        <dbReference type="SAM" id="Coils"/>
    </source>
</evidence>
<dbReference type="GO" id="GO:0005849">
    <property type="term" value="C:mRNA cleavage factor complex"/>
    <property type="evidence" value="ECO:0007669"/>
    <property type="project" value="InterPro"/>
</dbReference>
<dbReference type="Gene3D" id="2.60.120.1030">
    <property type="entry name" value="Clp1, DNA binding domain"/>
    <property type="match status" value="1"/>
</dbReference>
<dbReference type="Pfam" id="PF16575">
    <property type="entry name" value="CLP1_P"/>
    <property type="match status" value="1"/>
</dbReference>
<keyword evidence="2 6" id="KW-0507">mRNA processing</keyword>
<dbReference type="GO" id="GO:0031124">
    <property type="term" value="P:mRNA 3'-end processing"/>
    <property type="evidence" value="ECO:0007669"/>
    <property type="project" value="UniProtKB-UniRule"/>
</dbReference>
<evidence type="ECO:0000256" key="5">
    <source>
        <dbReference type="ARBA" id="ARBA00023242"/>
    </source>
</evidence>
<evidence type="ECO:0000256" key="1">
    <source>
        <dbReference type="ARBA" id="ARBA00004123"/>
    </source>
</evidence>
<evidence type="ECO:0000256" key="2">
    <source>
        <dbReference type="ARBA" id="ARBA00022664"/>
    </source>
</evidence>